<feature type="region of interest" description="Disordered" evidence="6">
    <location>
        <begin position="101"/>
        <end position="129"/>
    </location>
</feature>
<keyword evidence="5" id="KW-0539">Nucleus</keyword>
<reference evidence="8 9" key="1">
    <citation type="submission" date="2024-01" db="EMBL/GenBank/DDBJ databases">
        <title>The complete chloroplast genome sequence of Lithospermum erythrorhizon: insights into the phylogenetic relationship among Boraginaceae species and the maternal lineages of purple gromwells.</title>
        <authorList>
            <person name="Okada T."/>
            <person name="Watanabe K."/>
        </authorList>
    </citation>
    <scope>NUCLEOTIDE SEQUENCE [LARGE SCALE GENOMIC DNA]</scope>
</reference>
<gene>
    <name evidence="8" type="ORF">LIER_00546</name>
</gene>
<keyword evidence="9" id="KW-1185">Reference proteome</keyword>
<keyword evidence="2" id="KW-0805">Transcription regulation</keyword>
<feature type="domain" description="MBD" evidence="7">
    <location>
        <begin position="231"/>
        <end position="308"/>
    </location>
</feature>
<evidence type="ECO:0000256" key="3">
    <source>
        <dbReference type="ARBA" id="ARBA00023125"/>
    </source>
</evidence>
<dbReference type="EMBL" id="BAABME010000042">
    <property type="protein sequence ID" value="GAA0138888.1"/>
    <property type="molecule type" value="Genomic_DNA"/>
</dbReference>
<comment type="caution">
    <text evidence="8">The sequence shown here is derived from an EMBL/GenBank/DDBJ whole genome shotgun (WGS) entry which is preliminary data.</text>
</comment>
<dbReference type="InterPro" id="IPR016177">
    <property type="entry name" value="DNA-bd_dom_sf"/>
</dbReference>
<dbReference type="AlphaFoldDB" id="A0AAV3NM87"/>
<feature type="compositionally biased region" description="Basic and acidic residues" evidence="6">
    <location>
        <begin position="728"/>
        <end position="743"/>
    </location>
</feature>
<feature type="region of interest" description="Disordered" evidence="6">
    <location>
        <begin position="1050"/>
        <end position="1096"/>
    </location>
</feature>
<evidence type="ECO:0000256" key="4">
    <source>
        <dbReference type="ARBA" id="ARBA00023163"/>
    </source>
</evidence>
<dbReference type="PROSITE" id="PS50982">
    <property type="entry name" value="MBD"/>
    <property type="match status" value="4"/>
</dbReference>
<dbReference type="Gene3D" id="3.30.890.10">
    <property type="entry name" value="Methyl-cpg-binding Protein 2, Chain A"/>
    <property type="match status" value="4"/>
</dbReference>
<name>A0AAV3NM87_LITER</name>
<feature type="region of interest" description="Disordered" evidence="6">
    <location>
        <begin position="972"/>
        <end position="994"/>
    </location>
</feature>
<evidence type="ECO:0000259" key="7">
    <source>
        <dbReference type="PROSITE" id="PS50982"/>
    </source>
</evidence>
<dbReference type="Proteomes" id="UP001454036">
    <property type="component" value="Unassembled WGS sequence"/>
</dbReference>
<feature type="compositionally biased region" description="Low complexity" evidence="6">
    <location>
        <begin position="801"/>
        <end position="820"/>
    </location>
</feature>
<evidence type="ECO:0000256" key="2">
    <source>
        <dbReference type="ARBA" id="ARBA00023015"/>
    </source>
</evidence>
<dbReference type="PANTHER" id="PTHR34067">
    <property type="entry name" value="OS04G0193200 PROTEIN"/>
    <property type="match status" value="1"/>
</dbReference>
<feature type="compositionally biased region" description="Polar residues" evidence="6">
    <location>
        <begin position="482"/>
        <end position="495"/>
    </location>
</feature>
<evidence type="ECO:0000256" key="1">
    <source>
        <dbReference type="ARBA" id="ARBA00004123"/>
    </source>
</evidence>
<evidence type="ECO:0000256" key="5">
    <source>
        <dbReference type="ARBA" id="ARBA00023242"/>
    </source>
</evidence>
<dbReference type="PANTHER" id="PTHR34067:SF20">
    <property type="entry name" value="OS08G0206700 PROTEIN"/>
    <property type="match status" value="1"/>
</dbReference>
<comment type="subcellular location">
    <subcellularLocation>
        <location evidence="1">Nucleus</location>
    </subcellularLocation>
</comment>
<feature type="domain" description="MBD" evidence="7">
    <location>
        <begin position="1"/>
        <end position="69"/>
    </location>
</feature>
<keyword evidence="3" id="KW-0238">DNA-binding</keyword>
<feature type="region of interest" description="Disordered" evidence="6">
    <location>
        <begin position="728"/>
        <end position="826"/>
    </location>
</feature>
<keyword evidence="4" id="KW-0804">Transcription</keyword>
<proteinExistence type="predicted"/>
<evidence type="ECO:0000313" key="9">
    <source>
        <dbReference type="Proteomes" id="UP001454036"/>
    </source>
</evidence>
<accession>A0AAV3NM87</accession>
<feature type="compositionally biased region" description="Basic and acidic residues" evidence="6">
    <location>
        <begin position="510"/>
        <end position="519"/>
    </location>
</feature>
<organism evidence="8 9">
    <name type="scientific">Lithospermum erythrorhizon</name>
    <name type="common">Purple gromwell</name>
    <name type="synonym">Lithospermum officinale var. erythrorhizon</name>
    <dbReference type="NCBI Taxonomy" id="34254"/>
    <lineage>
        <taxon>Eukaryota</taxon>
        <taxon>Viridiplantae</taxon>
        <taxon>Streptophyta</taxon>
        <taxon>Embryophyta</taxon>
        <taxon>Tracheophyta</taxon>
        <taxon>Spermatophyta</taxon>
        <taxon>Magnoliopsida</taxon>
        <taxon>eudicotyledons</taxon>
        <taxon>Gunneridae</taxon>
        <taxon>Pentapetalae</taxon>
        <taxon>asterids</taxon>
        <taxon>lamiids</taxon>
        <taxon>Boraginales</taxon>
        <taxon>Boraginaceae</taxon>
        <taxon>Boraginoideae</taxon>
        <taxon>Lithospermeae</taxon>
        <taxon>Lithospermum</taxon>
    </lineage>
</organism>
<evidence type="ECO:0000313" key="8">
    <source>
        <dbReference type="EMBL" id="GAA0138888.1"/>
    </source>
</evidence>
<feature type="domain" description="MBD" evidence="7">
    <location>
        <begin position="124"/>
        <end position="194"/>
    </location>
</feature>
<dbReference type="InterPro" id="IPR001739">
    <property type="entry name" value="Methyl_CpG_DNA-bd"/>
</dbReference>
<feature type="region of interest" description="Disordered" evidence="6">
    <location>
        <begin position="1006"/>
        <end position="1027"/>
    </location>
</feature>
<dbReference type="GO" id="GO:0005634">
    <property type="term" value="C:nucleus"/>
    <property type="evidence" value="ECO:0007669"/>
    <property type="project" value="UniProtKB-SubCell"/>
</dbReference>
<feature type="region of interest" description="Disordered" evidence="6">
    <location>
        <begin position="474"/>
        <end position="522"/>
    </location>
</feature>
<protein>
    <recommendedName>
        <fullName evidence="7">MBD domain-containing protein</fullName>
    </recommendedName>
</protein>
<sequence length="1096" mass="121312">MVAGKSLEELPLGWKEVVGLKNGRKSKYYLSEEDGKKLYSKLAVMRYVNMKIDGNDTPQPQTETGCNSTPQLQSEIDYDNTPLPPSETECNKTPQPWSEMDCNNSAHQQNEHGEAGFKSVDSGSARTSEQLPWLPPGWITEVKSKKSGATYKIYIDSATGSKFYSKPQVLQYLGTLSVGDSVKENNNTFLEKSSPDGEVCQHQETWKTESCVSEKETSSGNKHSAPTACSNAFEVGSVDGLPVGWSKEIRTKDIGGKIRKYVYYKDPVSCFAFYSKKDALRYVETGDSSRCKIRPMKIEEPDLDPSEVHAPSVNIERCLEKNDLSEQYALGKSQNSISREEEINKLFEDIVETVKSDQVESTAVDGLPPGWIKELKSRKDGKRKDTFYVDPVSGYMFQSKLDALRYIETGDIIKCAIKPKKRGTDDNESTQIVYRSSPVDQRYSLESSIGKVLVSGDLNDGKLNLDTRNLKVEAESSKRMQENSSSITSLTNNVAEVTPKKSLRRRERKTRPEGSEQKNVRTASSIGTVVSVKQEFTAGMVEHKIETLPASGSYSKRLSQCVPGRKSKRLAGIQPETPLNLQLSERSLRSTTRKSREGESNASAMEILNDVPSVPGQHVQSKLELGSDDTFYESKFAKDMDEQKYAGSRPKMEQPVHGRASKRLAGCQPEMPTNLQLSERSLRAAMRMASENEATILPMITMNYCPSVQPQLQQQPFHPNLCVADANASHEQKLPNDNLEQKNRNTSAGLRKPDKRKSASTSSRTSKQPASQTVHRRTSKRPVAATSGRSSKRLAGNQFDPSPVTTTSSVPVVLPQSPQSEPLPGTATHVERTFSIDRKHIFDGTLEPLNSVPAPGVADIVSMVVESISKMDEIEMDEQPLVNSHAVSDVKIGQKNMEASPEIKTVKEETGIQLNDKPEFDNSISQNTQSSYLSVVDSWSDPCLDFAFKTLTGAISLEDTLSYQGYSQPQVNTYPVNGNGHFGQSGSHNLVNSQQSTPYHFQDSLAYRGSSPAQSSTPSVFGRNGSFAQSGTHNNLISFQQYTPTSSTSSWQQVQVEQPRIPSIPPGFECVPPYRGIRNNSDTRNTDYMRDPGTNK</sequence>
<dbReference type="InterPro" id="IPR038945">
    <property type="entry name" value="MBD13-like"/>
</dbReference>
<feature type="domain" description="MBD" evidence="7">
    <location>
        <begin position="357"/>
        <end position="427"/>
    </location>
</feature>
<evidence type="ECO:0000256" key="6">
    <source>
        <dbReference type="SAM" id="MobiDB-lite"/>
    </source>
</evidence>
<dbReference type="SUPFAM" id="SSF54171">
    <property type="entry name" value="DNA-binding domain"/>
    <property type="match status" value="3"/>
</dbReference>
<dbReference type="GO" id="GO:0003677">
    <property type="term" value="F:DNA binding"/>
    <property type="evidence" value="ECO:0007669"/>
    <property type="project" value="UniProtKB-KW"/>
</dbReference>
<dbReference type="Pfam" id="PF01429">
    <property type="entry name" value="MBD"/>
    <property type="match status" value="2"/>
</dbReference>